<dbReference type="Pfam" id="PF02669">
    <property type="entry name" value="KdpC"/>
    <property type="match status" value="1"/>
</dbReference>
<evidence type="ECO:0000256" key="2">
    <source>
        <dbReference type="ARBA" id="ARBA00022475"/>
    </source>
</evidence>
<keyword evidence="8 11" id="KW-1133">Transmembrane helix</keyword>
<evidence type="ECO:0000256" key="9">
    <source>
        <dbReference type="ARBA" id="ARBA00023065"/>
    </source>
</evidence>
<keyword evidence="4 11" id="KW-0812">Transmembrane</keyword>
<comment type="subunit">
    <text evidence="11">The system is composed of three essential subunits: KdpA, KdpB and KdpC.</text>
</comment>
<evidence type="ECO:0000313" key="12">
    <source>
        <dbReference type="EMBL" id="WAI51783.1"/>
    </source>
</evidence>
<protein>
    <recommendedName>
        <fullName evidence="11">Potassium-transporting ATPase KdpC subunit</fullName>
    </recommendedName>
    <alternativeName>
        <fullName evidence="11">ATP phosphohydrolase [potassium-transporting] C chain</fullName>
    </alternativeName>
    <alternativeName>
        <fullName evidence="11">Potassium-binding and translocating subunit C</fullName>
    </alternativeName>
    <alternativeName>
        <fullName evidence="11">Potassium-translocating ATPase C chain</fullName>
    </alternativeName>
</protein>
<evidence type="ECO:0000313" key="13">
    <source>
        <dbReference type="Proteomes" id="UP001163624"/>
    </source>
</evidence>
<proteinExistence type="inferred from homology"/>
<evidence type="ECO:0000256" key="4">
    <source>
        <dbReference type="ARBA" id="ARBA00022692"/>
    </source>
</evidence>
<sequence length="182" mass="18872">MLKYLRPALASLALLSLLTGVVYPLAVTAIAQVAFHDQANGSLVRDDQGNVRGSALIAQKFDGAQWFHSRPSAGDFATVSSSASNLAPGNPALVERIAKDAEAVRIGDSPVPLALVTTSASGLDPQLPPAAALYQVPRIALERGVPAASLEKLVEAHTERPLVGPAVVNVLALNMALASLPR</sequence>
<keyword evidence="9 11" id="KW-0406">Ion transport</keyword>
<keyword evidence="6 11" id="KW-0067">ATP-binding</keyword>
<comment type="function">
    <text evidence="11">Part of the high-affinity ATP-driven potassium transport (or Kdp) system, which catalyzes the hydrolysis of ATP coupled with the electrogenic transport of potassium into the cytoplasm. This subunit acts as a catalytic chaperone that increases the ATP-binding affinity of the ATP-hydrolyzing subunit KdpB by the formation of a transient KdpB/KdpC/ATP ternary complex.</text>
</comment>
<name>A0ABY7A6Q1_9PSED</name>
<dbReference type="EMBL" id="CP113432">
    <property type="protein sequence ID" value="WAI51783.1"/>
    <property type="molecule type" value="Genomic_DNA"/>
</dbReference>
<dbReference type="PANTHER" id="PTHR30042">
    <property type="entry name" value="POTASSIUM-TRANSPORTING ATPASE C CHAIN"/>
    <property type="match status" value="1"/>
</dbReference>
<comment type="similarity">
    <text evidence="11">Belongs to the KdpC family.</text>
</comment>
<dbReference type="PIRSF" id="PIRSF001296">
    <property type="entry name" value="K_ATPase_KdpC"/>
    <property type="match status" value="1"/>
</dbReference>
<evidence type="ECO:0000256" key="3">
    <source>
        <dbReference type="ARBA" id="ARBA00022538"/>
    </source>
</evidence>
<organism evidence="12 13">
    <name type="scientific">Pseudomonas triclosanedens</name>
    <dbReference type="NCBI Taxonomy" id="2961893"/>
    <lineage>
        <taxon>Bacteria</taxon>
        <taxon>Pseudomonadati</taxon>
        <taxon>Pseudomonadota</taxon>
        <taxon>Gammaproteobacteria</taxon>
        <taxon>Pseudomonadales</taxon>
        <taxon>Pseudomonadaceae</taxon>
        <taxon>Pseudomonas</taxon>
    </lineage>
</organism>
<reference evidence="12" key="1">
    <citation type="submission" date="2022-11" db="EMBL/GenBank/DDBJ databases">
        <title>Pseudomonas triclosanedens sp. nov., a triclosan degrader isolated from activated sludge.</title>
        <authorList>
            <person name="Yin Y."/>
            <person name="Lu Z."/>
        </authorList>
    </citation>
    <scope>NUCLEOTIDE SEQUENCE</scope>
    <source>
        <strain evidence="12">ZM23</strain>
    </source>
</reference>
<evidence type="ECO:0000256" key="7">
    <source>
        <dbReference type="ARBA" id="ARBA00022958"/>
    </source>
</evidence>
<evidence type="ECO:0000256" key="1">
    <source>
        <dbReference type="ARBA" id="ARBA00022448"/>
    </source>
</evidence>
<keyword evidence="1 11" id="KW-0813">Transport</keyword>
<gene>
    <name evidence="11 12" type="primary">kdpC</name>
    <name evidence="12" type="ORF">OU419_11215</name>
</gene>
<dbReference type="RefSeq" id="WP_254473404.1">
    <property type="nucleotide sequence ID" value="NZ_CP113432.1"/>
</dbReference>
<evidence type="ECO:0000256" key="5">
    <source>
        <dbReference type="ARBA" id="ARBA00022741"/>
    </source>
</evidence>
<dbReference type="Proteomes" id="UP001163624">
    <property type="component" value="Chromosome"/>
</dbReference>
<keyword evidence="13" id="KW-1185">Reference proteome</keyword>
<keyword evidence="7 11" id="KW-0630">Potassium</keyword>
<dbReference type="InterPro" id="IPR003820">
    <property type="entry name" value="KdpC"/>
</dbReference>
<dbReference type="NCBIfam" id="TIGR00681">
    <property type="entry name" value="kdpC"/>
    <property type="match status" value="1"/>
</dbReference>
<keyword evidence="3 11" id="KW-0633">Potassium transport</keyword>
<comment type="subcellular location">
    <subcellularLocation>
        <location evidence="11">Cell membrane</location>
        <topology evidence="11">Single-pass membrane protein</topology>
    </subcellularLocation>
</comment>
<dbReference type="NCBIfam" id="NF001454">
    <property type="entry name" value="PRK00315.1"/>
    <property type="match status" value="1"/>
</dbReference>
<evidence type="ECO:0000256" key="11">
    <source>
        <dbReference type="HAMAP-Rule" id="MF_00276"/>
    </source>
</evidence>
<evidence type="ECO:0000256" key="6">
    <source>
        <dbReference type="ARBA" id="ARBA00022840"/>
    </source>
</evidence>
<dbReference type="PANTHER" id="PTHR30042:SF2">
    <property type="entry name" value="POTASSIUM-TRANSPORTING ATPASE KDPC SUBUNIT"/>
    <property type="match status" value="1"/>
</dbReference>
<keyword evidence="5 11" id="KW-0547">Nucleotide-binding</keyword>
<keyword evidence="2 11" id="KW-1003">Cell membrane</keyword>
<accession>A0ABY7A6Q1</accession>
<dbReference type="HAMAP" id="MF_00276">
    <property type="entry name" value="KdpC"/>
    <property type="match status" value="1"/>
</dbReference>
<evidence type="ECO:0000256" key="10">
    <source>
        <dbReference type="ARBA" id="ARBA00023136"/>
    </source>
</evidence>
<keyword evidence="10 11" id="KW-0472">Membrane</keyword>
<evidence type="ECO:0000256" key="8">
    <source>
        <dbReference type="ARBA" id="ARBA00022989"/>
    </source>
</evidence>